<keyword evidence="2" id="KW-1185">Reference proteome</keyword>
<organism evidence="1 2">
    <name type="scientific">Sodalis ligni</name>
    <dbReference type="NCBI Taxonomy" id="2697027"/>
    <lineage>
        <taxon>Bacteria</taxon>
        <taxon>Pseudomonadati</taxon>
        <taxon>Pseudomonadota</taxon>
        <taxon>Gammaproteobacteria</taxon>
        <taxon>Enterobacterales</taxon>
        <taxon>Bruguierivoracaceae</taxon>
        <taxon>Sodalis</taxon>
    </lineage>
</organism>
<dbReference type="Proteomes" id="UP000294555">
    <property type="component" value="Unassembled WGS sequence"/>
</dbReference>
<comment type="caution">
    <text evidence="1">The sequence shown here is derived from an EMBL/GenBank/DDBJ whole genome shotgun (WGS) entry which is preliminary data.</text>
</comment>
<dbReference type="EMBL" id="SJOI01000001">
    <property type="protein sequence ID" value="TCL04497.1"/>
    <property type="molecule type" value="Genomic_DNA"/>
</dbReference>
<dbReference type="OrthoDB" id="6904567at2"/>
<dbReference type="RefSeq" id="WP_132923283.1">
    <property type="nucleotide sequence ID" value="NZ_SJOI01000001.1"/>
</dbReference>
<sequence>MKINFFYSLVFYFIIFSAQAGKDELIFSCKTDNNQHVSVIKNGEILEYKFGKQLNHPSLKIVTTTKNVIKDFENVEGRYTTNSIGFKNKEYVYYVVFQADRIEENKQSYYINVEKNQKNIATIYCIANTVKDNILELE</sequence>
<accession>A0A4R1NCE4</accession>
<name>A0A4R1NCE4_9GAMM</name>
<reference evidence="1 2" key="1">
    <citation type="submission" date="2019-02" db="EMBL/GenBank/DDBJ databases">
        <title>Investigation of anaerobic lignin degradation for improved lignocellulosic biofuels.</title>
        <authorList>
            <person name="Deangelis K."/>
        </authorList>
    </citation>
    <scope>NUCLEOTIDE SEQUENCE [LARGE SCALE GENOMIC DNA]</scope>
    <source>
        <strain evidence="1 2">159R</strain>
    </source>
</reference>
<gene>
    <name evidence="1" type="ORF">EZJ58_2621</name>
</gene>
<protein>
    <submittedName>
        <fullName evidence="1">Uncharacterized protein</fullName>
    </submittedName>
</protein>
<evidence type="ECO:0000313" key="1">
    <source>
        <dbReference type="EMBL" id="TCL04497.1"/>
    </source>
</evidence>
<dbReference type="AlphaFoldDB" id="A0A4R1NCE4"/>
<proteinExistence type="predicted"/>
<evidence type="ECO:0000313" key="2">
    <source>
        <dbReference type="Proteomes" id="UP000294555"/>
    </source>
</evidence>